<evidence type="ECO:0000256" key="2">
    <source>
        <dbReference type="SAM" id="MobiDB-lite"/>
    </source>
</evidence>
<keyword evidence="3" id="KW-0812">Transmembrane</keyword>
<evidence type="ECO:0000256" key="3">
    <source>
        <dbReference type="SAM" id="Phobius"/>
    </source>
</evidence>
<keyword evidence="1" id="KW-0378">Hydrolase</keyword>
<dbReference type="InterPro" id="IPR005754">
    <property type="entry name" value="Sortase"/>
</dbReference>
<feature type="region of interest" description="Disordered" evidence="2">
    <location>
        <begin position="68"/>
        <end position="114"/>
    </location>
</feature>
<protein>
    <recommendedName>
        <fullName evidence="6">Sortase family protein</fullName>
    </recommendedName>
</protein>
<dbReference type="CDD" id="cd05829">
    <property type="entry name" value="Sortase_F"/>
    <property type="match status" value="1"/>
</dbReference>
<name>A0ABR6BSL2_9PSEU</name>
<dbReference type="InterPro" id="IPR042001">
    <property type="entry name" value="Sortase_F"/>
</dbReference>
<feature type="compositionally biased region" description="Low complexity" evidence="2">
    <location>
        <begin position="68"/>
        <end position="88"/>
    </location>
</feature>
<dbReference type="Pfam" id="PF04203">
    <property type="entry name" value="Sortase"/>
    <property type="match status" value="1"/>
</dbReference>
<evidence type="ECO:0000313" key="4">
    <source>
        <dbReference type="EMBL" id="MBA8929882.1"/>
    </source>
</evidence>
<feature type="transmembrane region" description="Helical" evidence="3">
    <location>
        <begin position="30"/>
        <end position="56"/>
    </location>
</feature>
<dbReference type="SUPFAM" id="SSF63817">
    <property type="entry name" value="Sortase"/>
    <property type="match status" value="1"/>
</dbReference>
<feature type="compositionally biased region" description="Pro residues" evidence="2">
    <location>
        <begin position="89"/>
        <end position="102"/>
    </location>
</feature>
<accession>A0ABR6BSL2</accession>
<dbReference type="InterPro" id="IPR023365">
    <property type="entry name" value="Sortase_dom-sf"/>
</dbReference>
<reference evidence="4 5" key="1">
    <citation type="submission" date="2020-08" db="EMBL/GenBank/DDBJ databases">
        <title>Genomic Encyclopedia of Archaeal and Bacterial Type Strains, Phase II (KMG-II): from individual species to whole genera.</title>
        <authorList>
            <person name="Goeker M."/>
        </authorList>
    </citation>
    <scope>NUCLEOTIDE SEQUENCE [LARGE SCALE GENOMIC DNA]</scope>
    <source>
        <strain evidence="4 5">DSM 43850</strain>
    </source>
</reference>
<evidence type="ECO:0000256" key="1">
    <source>
        <dbReference type="ARBA" id="ARBA00022801"/>
    </source>
</evidence>
<dbReference type="Gene3D" id="2.40.260.10">
    <property type="entry name" value="Sortase"/>
    <property type="match status" value="1"/>
</dbReference>
<comment type="caution">
    <text evidence="4">The sequence shown here is derived from an EMBL/GenBank/DDBJ whole genome shotgun (WGS) entry which is preliminary data.</text>
</comment>
<keyword evidence="3" id="KW-0472">Membrane</keyword>
<feature type="region of interest" description="Disordered" evidence="2">
    <location>
        <begin position="1"/>
        <end position="23"/>
    </location>
</feature>
<keyword evidence="5" id="KW-1185">Reference proteome</keyword>
<evidence type="ECO:0008006" key="6">
    <source>
        <dbReference type="Google" id="ProtNLM"/>
    </source>
</evidence>
<evidence type="ECO:0000313" key="5">
    <source>
        <dbReference type="Proteomes" id="UP000517916"/>
    </source>
</evidence>
<organism evidence="4 5">
    <name type="scientific">Kutzneria viridogrisea</name>
    <dbReference type="NCBI Taxonomy" id="47990"/>
    <lineage>
        <taxon>Bacteria</taxon>
        <taxon>Bacillati</taxon>
        <taxon>Actinomycetota</taxon>
        <taxon>Actinomycetes</taxon>
        <taxon>Pseudonocardiales</taxon>
        <taxon>Pseudonocardiaceae</taxon>
        <taxon>Kutzneria</taxon>
    </lineage>
</organism>
<proteinExistence type="predicted"/>
<dbReference type="Proteomes" id="UP000517916">
    <property type="component" value="Unassembled WGS sequence"/>
</dbReference>
<gene>
    <name evidence="4" type="ORF">BC739_007115</name>
</gene>
<dbReference type="RefSeq" id="WP_318296793.1">
    <property type="nucleotide sequence ID" value="NZ_BAAABQ010000014.1"/>
</dbReference>
<keyword evidence="3" id="KW-1133">Transmembrane helix</keyword>
<sequence>MGRHSARRTRWPESAGGFPLAPRSRYRTPAAAAGTAISGALGLTMIVAAAGATLIAQGQQVRGTAMAASAASTATPQPQNAPAQAPPGSATPPPITGPPQQPQQPTQPVQPRANSVLLPKGGLAELVRSSVGGDGTLQVPNGVSKAALWGADLAAKSGATLIAGHINWEGTVGPFAELWGANQGQTVTVLDASGKPLRFTVSEVLTVNKDNLPQHAQQLFGQDGPHRLVLVTCGGQWVGGALGYDQNRVVIATPAS</sequence>
<dbReference type="EMBL" id="JACJID010000006">
    <property type="protein sequence ID" value="MBA8929882.1"/>
    <property type="molecule type" value="Genomic_DNA"/>
</dbReference>